<keyword evidence="2" id="KW-1185">Reference proteome</keyword>
<sequence length="76" mass="8648">MLQYSYRNVCTTPDEIPRLYRAPAGQAEVCQRGVTNSDITVKFISLLIHFMRRHDRCPARHTSLSACLCGCLLYAD</sequence>
<protein>
    <submittedName>
        <fullName evidence="1">Uncharacterized protein</fullName>
    </submittedName>
</protein>
<accession>A0A5B7CGT8</accession>
<comment type="caution">
    <text evidence="1">The sequence shown here is derived from an EMBL/GenBank/DDBJ whole genome shotgun (WGS) entry which is preliminary data.</text>
</comment>
<evidence type="ECO:0000313" key="1">
    <source>
        <dbReference type="EMBL" id="MPC08707.1"/>
    </source>
</evidence>
<evidence type="ECO:0000313" key="2">
    <source>
        <dbReference type="Proteomes" id="UP000324222"/>
    </source>
</evidence>
<reference evidence="1 2" key="1">
    <citation type="submission" date="2019-05" db="EMBL/GenBank/DDBJ databases">
        <title>Another draft genome of Portunus trituberculatus and its Hox gene families provides insights of decapod evolution.</title>
        <authorList>
            <person name="Jeong J.-H."/>
            <person name="Song I."/>
            <person name="Kim S."/>
            <person name="Choi T."/>
            <person name="Kim D."/>
            <person name="Ryu S."/>
            <person name="Kim W."/>
        </authorList>
    </citation>
    <scope>NUCLEOTIDE SEQUENCE [LARGE SCALE GENOMIC DNA]</scope>
    <source>
        <tissue evidence="1">Muscle</tissue>
    </source>
</reference>
<dbReference type="Proteomes" id="UP000324222">
    <property type="component" value="Unassembled WGS sequence"/>
</dbReference>
<gene>
    <name evidence="1" type="ORF">E2C01_001301</name>
</gene>
<name>A0A5B7CGT8_PORTR</name>
<proteinExistence type="predicted"/>
<dbReference type="AlphaFoldDB" id="A0A5B7CGT8"/>
<organism evidence="1 2">
    <name type="scientific">Portunus trituberculatus</name>
    <name type="common">Swimming crab</name>
    <name type="synonym">Neptunus trituberculatus</name>
    <dbReference type="NCBI Taxonomy" id="210409"/>
    <lineage>
        <taxon>Eukaryota</taxon>
        <taxon>Metazoa</taxon>
        <taxon>Ecdysozoa</taxon>
        <taxon>Arthropoda</taxon>
        <taxon>Crustacea</taxon>
        <taxon>Multicrustacea</taxon>
        <taxon>Malacostraca</taxon>
        <taxon>Eumalacostraca</taxon>
        <taxon>Eucarida</taxon>
        <taxon>Decapoda</taxon>
        <taxon>Pleocyemata</taxon>
        <taxon>Brachyura</taxon>
        <taxon>Eubrachyura</taxon>
        <taxon>Portunoidea</taxon>
        <taxon>Portunidae</taxon>
        <taxon>Portuninae</taxon>
        <taxon>Portunus</taxon>
    </lineage>
</organism>
<dbReference type="EMBL" id="VSRR010000041">
    <property type="protein sequence ID" value="MPC08707.1"/>
    <property type="molecule type" value="Genomic_DNA"/>
</dbReference>